<proteinExistence type="inferred from homology"/>
<feature type="domain" description="Glycosyltransferase 2-like" evidence="2">
    <location>
        <begin position="21"/>
        <end position="111"/>
    </location>
</feature>
<dbReference type="GO" id="GO:0016740">
    <property type="term" value="F:transferase activity"/>
    <property type="evidence" value="ECO:0007669"/>
    <property type="project" value="UniProtKB-KW"/>
</dbReference>
<reference evidence="3 4" key="1">
    <citation type="submission" date="2017-02" db="EMBL/GenBank/DDBJ databases">
        <authorList>
            <person name="Peterson S.W."/>
        </authorList>
    </citation>
    <scope>NUCLEOTIDE SEQUENCE [LARGE SCALE GENOMIC DNA]</scope>
    <source>
        <strain evidence="3 4">DSM 16080</strain>
    </source>
</reference>
<evidence type="ECO:0000313" key="3">
    <source>
        <dbReference type="EMBL" id="SKA95122.1"/>
    </source>
</evidence>
<dbReference type="PANTHER" id="PTHR43630">
    <property type="entry name" value="POLY-BETA-1,6-N-ACETYL-D-GLUCOSAMINE SYNTHASE"/>
    <property type="match status" value="1"/>
</dbReference>
<evidence type="ECO:0000313" key="4">
    <source>
        <dbReference type="Proteomes" id="UP000190027"/>
    </source>
</evidence>
<dbReference type="InterPro" id="IPR001173">
    <property type="entry name" value="Glyco_trans_2-like"/>
</dbReference>
<dbReference type="STRING" id="1121449.SAMN02745704_02645"/>
<dbReference type="Proteomes" id="UP000190027">
    <property type="component" value="Unassembled WGS sequence"/>
</dbReference>
<comment type="similarity">
    <text evidence="1">Belongs to the glycosyltransferase 2 family. WaaE/KdtX subfamily.</text>
</comment>
<evidence type="ECO:0000256" key="1">
    <source>
        <dbReference type="ARBA" id="ARBA00038494"/>
    </source>
</evidence>
<sequence length="266" mass="30440">MHSSDTSGRRPSASGGITGLVLTYNGERLLDRCLRSLAFCDELLVVDSLSSDRTVEIAEQHGARIIKRAWPGPVDQFRHALDNVQTEWVVSLDQDEYLDDTLRRDIQDALLHGTPPESLAGYWVNRRSFYFNRFMKHSGWYPDRLLRVFRTHRMDVSASGAHYRFSPKGETKRLLGDIVHYPYRNFAEHMDKMNSYAQQGADALRAKGRKGGLVRAIAHAKVRFFKLYLLKLGLLDGRAGFINACAGAYYAFQKYIRVEEDGHWEP</sequence>
<dbReference type="PANTHER" id="PTHR43630:SF2">
    <property type="entry name" value="GLYCOSYLTRANSFERASE"/>
    <property type="match status" value="1"/>
</dbReference>
<dbReference type="RefSeq" id="WP_078718186.1">
    <property type="nucleotide sequence ID" value="NZ_FUYC01000022.1"/>
</dbReference>
<dbReference type="Gene3D" id="3.90.550.10">
    <property type="entry name" value="Spore Coat Polysaccharide Biosynthesis Protein SpsA, Chain A"/>
    <property type="match status" value="1"/>
</dbReference>
<dbReference type="OrthoDB" id="9815923at2"/>
<keyword evidence="3" id="KW-0808">Transferase</keyword>
<organism evidence="3 4">
    <name type="scientific">Paucidesulfovibrio gracilis DSM 16080</name>
    <dbReference type="NCBI Taxonomy" id="1121449"/>
    <lineage>
        <taxon>Bacteria</taxon>
        <taxon>Pseudomonadati</taxon>
        <taxon>Thermodesulfobacteriota</taxon>
        <taxon>Desulfovibrionia</taxon>
        <taxon>Desulfovibrionales</taxon>
        <taxon>Desulfovibrionaceae</taxon>
        <taxon>Paucidesulfovibrio</taxon>
    </lineage>
</organism>
<gene>
    <name evidence="3" type="ORF">SAMN02745704_02645</name>
</gene>
<dbReference type="InterPro" id="IPR029044">
    <property type="entry name" value="Nucleotide-diphossugar_trans"/>
</dbReference>
<evidence type="ECO:0000259" key="2">
    <source>
        <dbReference type="Pfam" id="PF00535"/>
    </source>
</evidence>
<keyword evidence="4" id="KW-1185">Reference proteome</keyword>
<protein>
    <submittedName>
        <fullName evidence="3">Glycosyltransferase involved in cell wall bisynthesis</fullName>
    </submittedName>
</protein>
<dbReference type="Pfam" id="PF00535">
    <property type="entry name" value="Glycos_transf_2"/>
    <property type="match status" value="1"/>
</dbReference>
<dbReference type="CDD" id="cd02511">
    <property type="entry name" value="Beta4Glucosyltransferase"/>
    <property type="match status" value="1"/>
</dbReference>
<name>A0A1T4XZZ6_9BACT</name>
<dbReference type="EMBL" id="FUYC01000022">
    <property type="protein sequence ID" value="SKA95122.1"/>
    <property type="molecule type" value="Genomic_DNA"/>
</dbReference>
<dbReference type="AlphaFoldDB" id="A0A1T4XZZ6"/>
<accession>A0A1T4XZZ6</accession>
<dbReference type="SUPFAM" id="SSF53448">
    <property type="entry name" value="Nucleotide-diphospho-sugar transferases"/>
    <property type="match status" value="1"/>
</dbReference>